<sequence length="203" mass="22630">MIWVLFFSRPKGDLKVAVMSGSLFYYGSGVCFACRGAITSQGESTDNDIDLLLYQAFWRFVILLTHPEEGGDDRPCTICTLIVAICSVGSEPLSYASKVGSRKFYRIGLSWTSGTKGDWPIELSLSSSFDLTNSFWTSSIRQFISRSWARSSDDVVGPHREFARRFTEGIRKLTGNTPGDHQKKTERSTARMLEATELAGVRT</sequence>
<gene>
    <name evidence="1" type="ORF">B296_00005278</name>
</gene>
<dbReference type="AlphaFoldDB" id="A0A427ANG3"/>
<dbReference type="EMBL" id="AMZH03001847">
    <property type="protein sequence ID" value="RRT77753.1"/>
    <property type="molecule type" value="Genomic_DNA"/>
</dbReference>
<accession>A0A427ANG3</accession>
<protein>
    <submittedName>
        <fullName evidence="1">Uncharacterized protein</fullName>
    </submittedName>
</protein>
<comment type="caution">
    <text evidence="1">The sequence shown here is derived from an EMBL/GenBank/DDBJ whole genome shotgun (WGS) entry which is preliminary data.</text>
</comment>
<evidence type="ECO:0000313" key="1">
    <source>
        <dbReference type="EMBL" id="RRT77753.1"/>
    </source>
</evidence>
<name>A0A427ANG3_ENSVE</name>
<dbReference type="Proteomes" id="UP000287651">
    <property type="component" value="Unassembled WGS sequence"/>
</dbReference>
<proteinExistence type="predicted"/>
<evidence type="ECO:0000313" key="2">
    <source>
        <dbReference type="Proteomes" id="UP000287651"/>
    </source>
</evidence>
<reference evidence="1 2" key="1">
    <citation type="journal article" date="2014" name="Agronomy (Basel)">
        <title>A Draft Genome Sequence for Ensete ventricosum, the Drought-Tolerant Tree Against Hunger.</title>
        <authorList>
            <person name="Harrison J."/>
            <person name="Moore K.A."/>
            <person name="Paszkiewicz K."/>
            <person name="Jones T."/>
            <person name="Grant M."/>
            <person name="Ambacheew D."/>
            <person name="Muzemil S."/>
            <person name="Studholme D.J."/>
        </authorList>
    </citation>
    <scope>NUCLEOTIDE SEQUENCE [LARGE SCALE GENOMIC DNA]</scope>
</reference>
<organism evidence="1 2">
    <name type="scientific">Ensete ventricosum</name>
    <name type="common">Abyssinian banana</name>
    <name type="synonym">Musa ensete</name>
    <dbReference type="NCBI Taxonomy" id="4639"/>
    <lineage>
        <taxon>Eukaryota</taxon>
        <taxon>Viridiplantae</taxon>
        <taxon>Streptophyta</taxon>
        <taxon>Embryophyta</taxon>
        <taxon>Tracheophyta</taxon>
        <taxon>Spermatophyta</taxon>
        <taxon>Magnoliopsida</taxon>
        <taxon>Liliopsida</taxon>
        <taxon>Zingiberales</taxon>
        <taxon>Musaceae</taxon>
        <taxon>Ensete</taxon>
    </lineage>
</organism>